<keyword evidence="2" id="KW-1185">Reference proteome</keyword>
<protein>
    <submittedName>
        <fullName evidence="1">Uncharacterized protein</fullName>
    </submittedName>
</protein>
<organism evidence="1 2">
    <name type="scientific">Vermiconidia calcicola</name>
    <dbReference type="NCBI Taxonomy" id="1690605"/>
    <lineage>
        <taxon>Eukaryota</taxon>
        <taxon>Fungi</taxon>
        <taxon>Dikarya</taxon>
        <taxon>Ascomycota</taxon>
        <taxon>Pezizomycotina</taxon>
        <taxon>Dothideomycetes</taxon>
        <taxon>Dothideomycetidae</taxon>
        <taxon>Mycosphaerellales</taxon>
        <taxon>Extremaceae</taxon>
        <taxon>Vermiconidia</taxon>
    </lineage>
</organism>
<evidence type="ECO:0000313" key="1">
    <source>
        <dbReference type="EMBL" id="KAK3701911.1"/>
    </source>
</evidence>
<sequence length="343" mass="37904">MSLDARQSITSAADTQRPLIHHLTADNSWLLQIPRSGERKYFNILIDPWLVGSNLETSSWFHEQMHTIPPAAQNIADVERFASEIEVVARKLCSTNGNTEDDVPAPESFIDAVAISQPGTDHCNYATLIDLPRSVPIFAYEERTVKAVKAWNHFETVVEIPTFTGDWRSTSVSPLPDWIGIGGMAQQQDVQTIHKGIVITFKDPSRGGPETKPEAIVHLPHGLRPDEPAMVELASAVPQLEFLAVLHGMLHVLVGFRFGNIDANMGGHNGLAVKQLLNAKYWIPTHDEPKEKYGFTKLLLTDVLVPIDEAAAAYAEKTGREKAEVLKETNFHQLENGGSLVLV</sequence>
<name>A0ACC3MRG7_9PEZI</name>
<proteinExistence type="predicted"/>
<dbReference type="Proteomes" id="UP001281147">
    <property type="component" value="Unassembled WGS sequence"/>
</dbReference>
<evidence type="ECO:0000313" key="2">
    <source>
        <dbReference type="Proteomes" id="UP001281147"/>
    </source>
</evidence>
<dbReference type="EMBL" id="JAUTXU010000167">
    <property type="protein sequence ID" value="KAK3701911.1"/>
    <property type="molecule type" value="Genomic_DNA"/>
</dbReference>
<reference evidence="1" key="1">
    <citation type="submission" date="2023-07" db="EMBL/GenBank/DDBJ databases">
        <title>Black Yeasts Isolated from many extreme environments.</title>
        <authorList>
            <person name="Coleine C."/>
            <person name="Stajich J.E."/>
            <person name="Selbmann L."/>
        </authorList>
    </citation>
    <scope>NUCLEOTIDE SEQUENCE</scope>
    <source>
        <strain evidence="1">CCFEE 5714</strain>
    </source>
</reference>
<gene>
    <name evidence="1" type="ORF">LTR37_015222</name>
</gene>
<accession>A0ACC3MRG7</accession>
<comment type="caution">
    <text evidence="1">The sequence shown here is derived from an EMBL/GenBank/DDBJ whole genome shotgun (WGS) entry which is preliminary data.</text>
</comment>